<evidence type="ECO:0000256" key="1">
    <source>
        <dbReference type="SAM" id="MobiDB-lite"/>
    </source>
</evidence>
<feature type="compositionally biased region" description="Basic and acidic residues" evidence="1">
    <location>
        <begin position="521"/>
        <end position="537"/>
    </location>
</feature>
<feature type="non-terminal residue" evidence="2">
    <location>
        <position position="1"/>
    </location>
</feature>
<feature type="compositionally biased region" description="Low complexity" evidence="1">
    <location>
        <begin position="331"/>
        <end position="340"/>
    </location>
</feature>
<feature type="region of interest" description="Disordered" evidence="1">
    <location>
        <begin position="497"/>
        <end position="553"/>
    </location>
</feature>
<organism evidence="2">
    <name type="scientific">uncultured Pseudonocardia sp</name>
    <dbReference type="NCBI Taxonomy" id="211455"/>
    <lineage>
        <taxon>Bacteria</taxon>
        <taxon>Bacillati</taxon>
        <taxon>Actinomycetota</taxon>
        <taxon>Actinomycetes</taxon>
        <taxon>Pseudonocardiales</taxon>
        <taxon>Pseudonocardiaceae</taxon>
        <taxon>Pseudonocardia</taxon>
        <taxon>environmental samples</taxon>
    </lineage>
</organism>
<gene>
    <name evidence="2" type="ORF">AVDCRST_MAG66-791</name>
</gene>
<feature type="region of interest" description="Disordered" evidence="1">
    <location>
        <begin position="114"/>
        <end position="140"/>
    </location>
</feature>
<sequence length="553" mass="62667">ERPRAGHVGADLDRREQQPGPQHHRLRALRRRHPGRRRLREPSRHVGRVGLLHRGRRLLRPAERRRDLRRLPVGRVVPRHRRRHRAQRLRRLPLLHRLPRRLARRAAARRRAAAQHRPLHHGRRAGVPDAPAPGARRGRHVDARRVVLLPARPDGGRRWPGGAAARHPGPRPAGHRHRHRRRDHGRLRAHRRHARHHLGADHQGGPADRRRGHHHRVGARALRVQPLRAARGRRGARPRGRPGPARPGQAVRHQRPDPHRLHLPGPGPGARHRRAAAHPHALLHRAHGQGGPPLGGLGDLADRHLLPVHAGPGLRRRCHRRPGGDPGGARRGQLGRAAAGRGAGRADPARHHRRGRVRDDPRGRRRPHDHRVGVVRPRHLRQRDQERRGGVRRAGGQGRPDHRGRHRRRRDRRRHPGQRPEHRLPRRARLRRGGVGQPADHPVLAVLEAVQHHGRAVQHLRRPRDLHPADRVLAGRVGQAGQRDHRPQPVDAAGRGLQLVPAGQPGHRVDPAVVPARLPGHRPEQGRQRPEQGRRDGGPLAHRRRVREGRGAL</sequence>
<reference evidence="2" key="1">
    <citation type="submission" date="2020-02" db="EMBL/GenBank/DDBJ databases">
        <authorList>
            <person name="Meier V. D."/>
        </authorList>
    </citation>
    <scope>NUCLEOTIDE SEQUENCE</scope>
    <source>
        <strain evidence="2">AVDCRST_MAG66</strain>
    </source>
</reference>
<accession>A0A6J4NIH2</accession>
<feature type="compositionally biased region" description="Basic residues" evidence="1">
    <location>
        <begin position="173"/>
        <end position="197"/>
    </location>
</feature>
<protein>
    <submittedName>
        <fullName evidence="2">Symporter YjcG</fullName>
    </submittedName>
</protein>
<dbReference type="AlphaFoldDB" id="A0A6J4NIH2"/>
<feature type="region of interest" description="Disordered" evidence="1">
    <location>
        <begin position="152"/>
        <end position="278"/>
    </location>
</feature>
<feature type="non-terminal residue" evidence="2">
    <location>
        <position position="553"/>
    </location>
</feature>
<feature type="compositionally biased region" description="Basic residues" evidence="1">
    <location>
        <begin position="114"/>
        <end position="124"/>
    </location>
</feature>
<feature type="region of interest" description="Disordered" evidence="1">
    <location>
        <begin position="1"/>
        <end position="25"/>
    </location>
</feature>
<feature type="compositionally biased region" description="Basic residues" evidence="1">
    <location>
        <begin position="230"/>
        <end position="240"/>
    </location>
</feature>
<dbReference type="EMBL" id="CADCUS010000117">
    <property type="protein sequence ID" value="CAA9389086.1"/>
    <property type="molecule type" value="Genomic_DNA"/>
</dbReference>
<feature type="compositionally biased region" description="Basic residues" evidence="1">
    <location>
        <begin position="402"/>
        <end position="417"/>
    </location>
</feature>
<evidence type="ECO:0000313" key="2">
    <source>
        <dbReference type="EMBL" id="CAA9389086.1"/>
    </source>
</evidence>
<feature type="region of interest" description="Disordered" evidence="1">
    <location>
        <begin position="311"/>
        <end position="438"/>
    </location>
</feature>
<name>A0A6J4NIH2_9PSEU</name>
<proteinExistence type="predicted"/>